<evidence type="ECO:0000313" key="1">
    <source>
        <dbReference type="EMBL" id="KAG8653741.1"/>
    </source>
</evidence>
<comment type="caution">
    <text evidence="1">The sequence shown here is derived from an EMBL/GenBank/DDBJ whole genome shotgun (WGS) entry which is preliminary data.</text>
</comment>
<dbReference type="EMBL" id="CM004391">
    <property type="protein sequence ID" value="KAG8653741.1"/>
    <property type="molecule type" value="Genomic_DNA"/>
</dbReference>
<reference evidence="2" key="1">
    <citation type="journal article" date="2016" name="Nat. Biotechnol.">
        <title>Sequencing wild and cultivated cassava and related species reveals extensive interspecific hybridization and genetic diversity.</title>
        <authorList>
            <person name="Bredeson J.V."/>
            <person name="Lyons J.B."/>
            <person name="Prochnik S.E."/>
            <person name="Wu G.A."/>
            <person name="Ha C.M."/>
            <person name="Edsinger-Gonzales E."/>
            <person name="Grimwood J."/>
            <person name="Schmutz J."/>
            <person name="Rabbi I.Y."/>
            <person name="Egesi C."/>
            <person name="Nauluvula P."/>
            <person name="Lebot V."/>
            <person name="Ndunguru J."/>
            <person name="Mkamilo G."/>
            <person name="Bart R.S."/>
            <person name="Setter T.L."/>
            <person name="Gleadow R.M."/>
            <person name="Kulakow P."/>
            <person name="Ferguson M.E."/>
            <person name="Rounsley S."/>
            <person name="Rokhsar D.S."/>
        </authorList>
    </citation>
    <scope>NUCLEOTIDE SEQUENCE [LARGE SCALE GENOMIC DNA]</scope>
    <source>
        <strain evidence="2">cv. AM560-2</strain>
    </source>
</reference>
<sequence length="81" mass="9344">MEFTTYTAFAFKYIIFSLEERLFITLLNLFIFRNDEAVGSVGITGPLPLPLLNNLIPDLKSLASKTLIIWELMHSRRLNLK</sequence>
<evidence type="ECO:0000313" key="2">
    <source>
        <dbReference type="Proteomes" id="UP000091857"/>
    </source>
</evidence>
<accession>A0ACB7HSA5</accession>
<dbReference type="Proteomes" id="UP000091857">
    <property type="component" value="Chromosome 5"/>
</dbReference>
<organism evidence="1 2">
    <name type="scientific">Manihot esculenta</name>
    <name type="common">Cassava</name>
    <name type="synonym">Jatropha manihot</name>
    <dbReference type="NCBI Taxonomy" id="3983"/>
    <lineage>
        <taxon>Eukaryota</taxon>
        <taxon>Viridiplantae</taxon>
        <taxon>Streptophyta</taxon>
        <taxon>Embryophyta</taxon>
        <taxon>Tracheophyta</taxon>
        <taxon>Spermatophyta</taxon>
        <taxon>Magnoliopsida</taxon>
        <taxon>eudicotyledons</taxon>
        <taxon>Gunneridae</taxon>
        <taxon>Pentapetalae</taxon>
        <taxon>rosids</taxon>
        <taxon>fabids</taxon>
        <taxon>Malpighiales</taxon>
        <taxon>Euphorbiaceae</taxon>
        <taxon>Crotonoideae</taxon>
        <taxon>Manihoteae</taxon>
        <taxon>Manihot</taxon>
    </lineage>
</organism>
<keyword evidence="2" id="KW-1185">Reference proteome</keyword>
<protein>
    <submittedName>
        <fullName evidence="1">Uncharacterized protein</fullName>
    </submittedName>
</protein>
<name>A0ACB7HSA5_MANES</name>
<proteinExistence type="predicted"/>
<gene>
    <name evidence="1" type="ORF">MANES_05G056050v8</name>
</gene>